<dbReference type="RefSeq" id="WP_251413804.1">
    <property type="nucleotide sequence ID" value="NZ_JAMQGM010000024.1"/>
</dbReference>
<feature type="compositionally biased region" description="Low complexity" evidence="1">
    <location>
        <begin position="82"/>
        <end position="91"/>
    </location>
</feature>
<evidence type="ECO:0000313" key="4">
    <source>
        <dbReference type="Proteomes" id="UP001167160"/>
    </source>
</evidence>
<dbReference type="Proteomes" id="UP001167160">
    <property type="component" value="Unassembled WGS sequence"/>
</dbReference>
<keyword evidence="2" id="KW-0812">Transmembrane</keyword>
<dbReference type="InterPro" id="IPR047789">
    <property type="entry name" value="CU044_5270-like"/>
</dbReference>
<feature type="transmembrane region" description="Helical" evidence="2">
    <location>
        <begin position="60"/>
        <end position="80"/>
    </location>
</feature>
<keyword evidence="4" id="KW-1185">Reference proteome</keyword>
<feature type="region of interest" description="Disordered" evidence="1">
    <location>
        <begin position="320"/>
        <end position="390"/>
    </location>
</feature>
<feature type="compositionally biased region" description="Basic and acidic residues" evidence="1">
    <location>
        <begin position="26"/>
        <end position="49"/>
    </location>
</feature>
<accession>A0ABT0X8H5</accession>
<evidence type="ECO:0000256" key="1">
    <source>
        <dbReference type="SAM" id="MobiDB-lite"/>
    </source>
</evidence>
<evidence type="ECO:0000256" key="2">
    <source>
        <dbReference type="SAM" id="Phobius"/>
    </source>
</evidence>
<dbReference type="NCBIfam" id="NF038083">
    <property type="entry name" value="CU044_5270_fam"/>
    <property type="match status" value="1"/>
</dbReference>
<organism evidence="3 4">
    <name type="scientific">Streptomyces meridianus</name>
    <dbReference type="NCBI Taxonomy" id="2938945"/>
    <lineage>
        <taxon>Bacteria</taxon>
        <taxon>Bacillati</taxon>
        <taxon>Actinomycetota</taxon>
        <taxon>Actinomycetes</taxon>
        <taxon>Kitasatosporales</taxon>
        <taxon>Streptomycetaceae</taxon>
        <taxon>Streptomyces</taxon>
    </lineage>
</organism>
<evidence type="ECO:0000313" key="3">
    <source>
        <dbReference type="EMBL" id="MCM2578027.1"/>
    </source>
</evidence>
<keyword evidence="2" id="KW-1133">Transmembrane helix</keyword>
<feature type="compositionally biased region" description="Basic and acidic residues" evidence="1">
    <location>
        <begin position="320"/>
        <end position="329"/>
    </location>
</feature>
<reference evidence="3" key="1">
    <citation type="journal article" date="2023" name="Int. J. Syst. Evol. Microbiol.">
        <title>Streptomyces meridianus sp. nov. isolated from brackish water of the Tagus estuary in Alcochete, Portugal.</title>
        <authorList>
            <person name="Santos J.D.N."/>
            <person name="Klimek D."/>
            <person name="Calusinska M."/>
            <person name="Lobo Da Cunha A."/>
            <person name="Catita J."/>
            <person name="Goncalves H."/>
            <person name="Gonzalez I."/>
            <person name="Reyes F."/>
            <person name="Lage O.M."/>
        </authorList>
    </citation>
    <scope>NUCLEOTIDE SEQUENCE</scope>
    <source>
        <strain evidence="3">MTZ3.1</strain>
    </source>
</reference>
<protein>
    <submittedName>
        <fullName evidence="3">CU044_5270 family protein</fullName>
    </submittedName>
</protein>
<feature type="region of interest" description="Disordered" evidence="1">
    <location>
        <begin position="82"/>
        <end position="104"/>
    </location>
</feature>
<proteinExistence type="predicted"/>
<sequence>MKQDLMRRLTAARPEHLDPVGAVDPAVRESELGTAMRRDEEAGRATEAPRRRRLPGTRPAWATALVAGATAAATVVALAIGTEPGDGTRPAGPGGQGGPGGESGILLAAASTVEKTPITSGAYWYVAKRTTQLHKVPGKDYTLRRSHVHRVWVAAGTTKRWSELVDTGARPATPADREAWRADGAPRSWRLTGPMTPRTETLLYKGGGVIQRDVPDGKGNIVPLVEISPAEVSTLPVKPSALRTRLLELIDEDYNAPRHELERMVMSAAVDLATELPASPELRAAAYRLMASEPGVRDIGRVTDHEGRAVDAVAIRDRRGGPGERRLFFDPDTGMPIGSESRTGGRPTGFMTYTAMRWTDEPPPFDEDMSRPPPGQGREGGATAPPKGAR</sequence>
<name>A0ABT0X8H5_9ACTN</name>
<feature type="compositionally biased region" description="Basic and acidic residues" evidence="1">
    <location>
        <begin position="1"/>
        <end position="18"/>
    </location>
</feature>
<gene>
    <name evidence="3" type="ORF">M1E25_11770</name>
</gene>
<keyword evidence="2" id="KW-0472">Membrane</keyword>
<comment type="caution">
    <text evidence="3">The sequence shown here is derived from an EMBL/GenBank/DDBJ whole genome shotgun (WGS) entry which is preliminary data.</text>
</comment>
<feature type="compositionally biased region" description="Gly residues" evidence="1">
    <location>
        <begin position="92"/>
        <end position="103"/>
    </location>
</feature>
<feature type="region of interest" description="Disordered" evidence="1">
    <location>
        <begin position="1"/>
        <end position="56"/>
    </location>
</feature>
<dbReference type="EMBL" id="JAMQGM010000024">
    <property type="protein sequence ID" value="MCM2578027.1"/>
    <property type="molecule type" value="Genomic_DNA"/>
</dbReference>